<dbReference type="InterPro" id="IPR002477">
    <property type="entry name" value="Peptidoglycan-bd-like"/>
</dbReference>
<gene>
    <name evidence="3" type="ORF">GCM10009559_58610</name>
</gene>
<dbReference type="Pfam" id="PF01471">
    <property type="entry name" value="PG_binding_1"/>
    <property type="match status" value="1"/>
</dbReference>
<dbReference type="RefSeq" id="WP_343944887.1">
    <property type="nucleotide sequence ID" value="NZ_BAAAHP010000187.1"/>
</dbReference>
<feature type="region of interest" description="Disordered" evidence="1">
    <location>
        <begin position="14"/>
        <end position="44"/>
    </location>
</feature>
<feature type="domain" description="Peptidoglycan binding-like" evidence="2">
    <location>
        <begin position="156"/>
        <end position="214"/>
    </location>
</feature>
<dbReference type="InterPro" id="IPR036366">
    <property type="entry name" value="PGBDSf"/>
</dbReference>
<evidence type="ECO:0000313" key="4">
    <source>
        <dbReference type="Proteomes" id="UP001499967"/>
    </source>
</evidence>
<evidence type="ECO:0000259" key="2">
    <source>
        <dbReference type="Pfam" id="PF01471"/>
    </source>
</evidence>
<dbReference type="Gene3D" id="1.10.101.10">
    <property type="entry name" value="PGBD-like superfamily/PGBD"/>
    <property type="match status" value="1"/>
</dbReference>
<organism evidence="3 4">
    <name type="scientific">Pseudonocardia zijingensis</name>
    <dbReference type="NCBI Taxonomy" id="153376"/>
    <lineage>
        <taxon>Bacteria</taxon>
        <taxon>Bacillati</taxon>
        <taxon>Actinomycetota</taxon>
        <taxon>Actinomycetes</taxon>
        <taxon>Pseudonocardiales</taxon>
        <taxon>Pseudonocardiaceae</taxon>
        <taxon>Pseudonocardia</taxon>
    </lineage>
</organism>
<sequence length="216" mass="23828">MSWKVADSLDQLRAQLNEHAPDRSTASDGGIGDEDHQNRSSDHNPWWSLAGQHYVTARDFTHDPGGGLDCHELADALRAGRDQRVKYVIWNERIMAGAGGPAPWQWRDYNGPNPHTRHLHLSVVPDARALSRIPWLLPGLTSAPSRIVGVLRRGSRGPEVGELQRVLNAWYPHDVALQVDDVFGEATEDAVKLAQQRAGLVVDGVVGPRTRALLNL</sequence>
<comment type="caution">
    <text evidence="3">The sequence shown here is derived from an EMBL/GenBank/DDBJ whole genome shotgun (WGS) entry which is preliminary data.</text>
</comment>
<reference evidence="4" key="1">
    <citation type="journal article" date="2019" name="Int. J. Syst. Evol. Microbiol.">
        <title>The Global Catalogue of Microorganisms (GCM) 10K type strain sequencing project: providing services to taxonomists for standard genome sequencing and annotation.</title>
        <authorList>
            <consortium name="The Broad Institute Genomics Platform"/>
            <consortium name="The Broad Institute Genome Sequencing Center for Infectious Disease"/>
            <person name="Wu L."/>
            <person name="Ma J."/>
        </authorList>
    </citation>
    <scope>NUCLEOTIDE SEQUENCE [LARGE SCALE GENOMIC DNA]</scope>
    <source>
        <strain evidence="4">JCM 11117</strain>
    </source>
</reference>
<accession>A0ABP3YR03</accession>
<name>A0ABP3YR03_9PSEU</name>
<feature type="compositionally biased region" description="Basic and acidic residues" evidence="1">
    <location>
        <begin position="33"/>
        <end position="42"/>
    </location>
</feature>
<dbReference type="EMBL" id="BAAAHP010000187">
    <property type="protein sequence ID" value="GAA0897651.1"/>
    <property type="molecule type" value="Genomic_DNA"/>
</dbReference>
<dbReference type="Proteomes" id="UP001499967">
    <property type="component" value="Unassembled WGS sequence"/>
</dbReference>
<keyword evidence="4" id="KW-1185">Reference proteome</keyword>
<evidence type="ECO:0000313" key="3">
    <source>
        <dbReference type="EMBL" id="GAA0897651.1"/>
    </source>
</evidence>
<proteinExistence type="predicted"/>
<protein>
    <recommendedName>
        <fullName evidence="2">Peptidoglycan binding-like domain-containing protein</fullName>
    </recommendedName>
</protein>
<dbReference type="SUPFAM" id="SSF47090">
    <property type="entry name" value="PGBD-like"/>
    <property type="match status" value="1"/>
</dbReference>
<dbReference type="InterPro" id="IPR036365">
    <property type="entry name" value="PGBD-like_sf"/>
</dbReference>
<evidence type="ECO:0000256" key="1">
    <source>
        <dbReference type="SAM" id="MobiDB-lite"/>
    </source>
</evidence>